<protein>
    <recommendedName>
        <fullName evidence="3">Type I restriction enzyme R protein N-terminal domain-containing protein</fullName>
    </recommendedName>
</protein>
<reference evidence="1 2" key="1">
    <citation type="journal article" date="2016" name="Front. Microbiol.">
        <title>Single-Cell (Meta-)Genomics of a Dimorphic Candidatus Thiomargarita nelsonii Reveals Genomic Plasticity.</title>
        <authorList>
            <person name="Flood B.E."/>
            <person name="Fliss P."/>
            <person name="Jones D.S."/>
            <person name="Dick G.J."/>
            <person name="Jain S."/>
            <person name="Kaster A.K."/>
            <person name="Winkel M."/>
            <person name="Mussmann M."/>
            <person name="Bailey J."/>
        </authorList>
    </citation>
    <scope>NUCLEOTIDE SEQUENCE [LARGE SCALE GENOMIC DNA]</scope>
    <source>
        <strain evidence="1">Hydrate Ridge</strain>
    </source>
</reference>
<proteinExistence type="predicted"/>
<evidence type="ECO:0000313" key="2">
    <source>
        <dbReference type="Proteomes" id="UP000030428"/>
    </source>
</evidence>
<dbReference type="Proteomes" id="UP000030428">
    <property type="component" value="Unassembled WGS sequence"/>
</dbReference>
<evidence type="ECO:0008006" key="3">
    <source>
        <dbReference type="Google" id="ProtNLM"/>
    </source>
</evidence>
<comment type="caution">
    <text evidence="1">The sequence shown here is derived from an EMBL/GenBank/DDBJ whole genome shotgun (WGS) entry which is preliminary data.</text>
</comment>
<accession>A0A4E0R733</accession>
<dbReference type="AlphaFoldDB" id="A0A4E0R733"/>
<gene>
    <name evidence="1" type="ORF">PN36_03405</name>
</gene>
<name>A0A4E0R733_9GAMM</name>
<keyword evidence="2" id="KW-1185">Reference proteome</keyword>
<evidence type="ECO:0000313" key="1">
    <source>
        <dbReference type="EMBL" id="TGO03631.1"/>
    </source>
</evidence>
<organism evidence="1 2">
    <name type="scientific">Candidatus Thiomargarita nelsonii</name>
    <dbReference type="NCBI Taxonomy" id="1003181"/>
    <lineage>
        <taxon>Bacteria</taxon>
        <taxon>Pseudomonadati</taxon>
        <taxon>Pseudomonadota</taxon>
        <taxon>Gammaproteobacteria</taxon>
        <taxon>Thiotrichales</taxon>
        <taxon>Thiotrichaceae</taxon>
        <taxon>Thiomargarita</taxon>
    </lineage>
</organism>
<sequence>MAYGTFKSVEEVATKFDIEVADTTRFIGEKTLEISELLFSIIENNLIDKINYVSKYAICETIIRPILDIVAQNYPLKVWSHIPYNVDKEKGLVGEPDYLIAPKNKYGGMASPALCVIEAKKDNFDEGWTQALAEMVASSLLEVKTYYAVVTTGTVWQFGKLKNNIFIVDPTSISAPTDLQRLFNIINWIFNEISSDFISSASA</sequence>
<dbReference type="EMBL" id="JSZA02000009">
    <property type="protein sequence ID" value="TGO03631.1"/>
    <property type="molecule type" value="Genomic_DNA"/>
</dbReference>